<dbReference type="InterPro" id="IPR025286">
    <property type="entry name" value="MOFRL_assoc_dom"/>
</dbReference>
<dbReference type="AlphaFoldDB" id="A0ABD3M8S1"/>
<evidence type="ECO:0000259" key="2">
    <source>
        <dbReference type="Pfam" id="PF05161"/>
    </source>
</evidence>
<dbReference type="EMBL" id="JALLBG020000228">
    <property type="protein sequence ID" value="KAL3758602.1"/>
    <property type="molecule type" value="Genomic_DNA"/>
</dbReference>
<gene>
    <name evidence="4" type="ORF">ACHAWU_008356</name>
</gene>
<dbReference type="InterPro" id="IPR007835">
    <property type="entry name" value="MOFRL"/>
</dbReference>
<keyword evidence="5" id="KW-1185">Reference proteome</keyword>
<comment type="similarity">
    <text evidence="1">Belongs to the glycerate kinase type-2 family.</text>
</comment>
<comment type="caution">
    <text evidence="4">The sequence shown here is derived from an EMBL/GenBank/DDBJ whole genome shotgun (WGS) entry which is preliminary data.</text>
</comment>
<accession>A0ABD3M8S1</accession>
<dbReference type="Gene3D" id="3.40.1480.10">
    <property type="entry name" value="MOFRL domain"/>
    <property type="match status" value="1"/>
</dbReference>
<dbReference type="SUPFAM" id="SSF82544">
    <property type="entry name" value="GckA/TtuD-like"/>
    <property type="match status" value="1"/>
</dbReference>
<sequence>MTENEIKMTNDALAIAHAAIEAVDPKIAVRNRLHIQFDNHQLKLVAKADRELVYDLSQYDNIKIISFGKASSAMALAVAEIISNAYSQSSNIPLPKLDGIVIIKDDHATDEEIQLLNEKHNIIVRSASHPVPDARSVSAANEILDLASSSNSKTLILACVSGGGSALFCSPRDRLTLEDLMAVNSRLLESGMPIEHMNVIRKRLEKGKGGRLAASAYPATVLTLVLSDIIGDPLDLIASGPTVPDDGSTWEDAWRLVSEYGLNTGGKHELPRSVLDFIWKGKAGDLDDTPKSSHLAFSAMDREESSNMQPQLFSETILVGNNYAAVLAAAEKSEQLGYNPVILGTRVTGEASFVAGSYTSIAEMLSRQRTDASIPYSIASLPAAIIAGGETVVTLPTNCNGKGGRNQELALSAAMKMHEMGLRDVVLASIGTDGTDGPTDAAGAVVYGGLVNEDTVHDAKEALTNHDAYTFLDSADGDHGSLVRTGPTGTNVADICITLVH</sequence>
<reference evidence="4 5" key="1">
    <citation type="submission" date="2024-10" db="EMBL/GenBank/DDBJ databases">
        <title>Updated reference genomes for cyclostephanoid diatoms.</title>
        <authorList>
            <person name="Roberts W.R."/>
            <person name="Alverson A.J."/>
        </authorList>
    </citation>
    <scope>NUCLEOTIDE SEQUENCE [LARGE SCALE GENOMIC DNA]</scope>
    <source>
        <strain evidence="4 5">AJA232-27</strain>
    </source>
</reference>
<dbReference type="Pfam" id="PF05161">
    <property type="entry name" value="MOFRL"/>
    <property type="match status" value="1"/>
</dbReference>
<dbReference type="PANTHER" id="PTHR12227">
    <property type="entry name" value="GLYCERATE KINASE"/>
    <property type="match status" value="1"/>
</dbReference>
<evidence type="ECO:0008006" key="6">
    <source>
        <dbReference type="Google" id="ProtNLM"/>
    </source>
</evidence>
<dbReference type="InterPro" id="IPR038614">
    <property type="entry name" value="GK_N_sf"/>
</dbReference>
<dbReference type="InterPro" id="IPR039760">
    <property type="entry name" value="MOFRL_protein"/>
</dbReference>
<dbReference type="Proteomes" id="UP001530293">
    <property type="component" value="Unassembled WGS sequence"/>
</dbReference>
<protein>
    <recommendedName>
        <fullName evidence="6">Glycerate kinase</fullName>
    </recommendedName>
</protein>
<dbReference type="PANTHER" id="PTHR12227:SF0">
    <property type="entry name" value="GLYCERATE KINASE"/>
    <property type="match status" value="1"/>
</dbReference>
<dbReference type="Gene3D" id="3.40.50.10180">
    <property type="entry name" value="Glycerate kinase, MOFRL-like N-terminal domain"/>
    <property type="match status" value="1"/>
</dbReference>
<name>A0ABD3M8S1_9STRA</name>
<feature type="domain" description="MOFRL" evidence="2">
    <location>
        <begin position="384"/>
        <end position="494"/>
    </location>
</feature>
<dbReference type="InterPro" id="IPR037035">
    <property type="entry name" value="GK-like_C_sf"/>
</dbReference>
<organism evidence="4 5">
    <name type="scientific">Discostella pseudostelligera</name>
    <dbReference type="NCBI Taxonomy" id="259834"/>
    <lineage>
        <taxon>Eukaryota</taxon>
        <taxon>Sar</taxon>
        <taxon>Stramenopiles</taxon>
        <taxon>Ochrophyta</taxon>
        <taxon>Bacillariophyta</taxon>
        <taxon>Coscinodiscophyceae</taxon>
        <taxon>Thalassiosirophycidae</taxon>
        <taxon>Stephanodiscales</taxon>
        <taxon>Stephanodiscaceae</taxon>
        <taxon>Discostella</taxon>
    </lineage>
</organism>
<dbReference type="Pfam" id="PF13660">
    <property type="entry name" value="DUF4147"/>
    <property type="match status" value="1"/>
</dbReference>
<evidence type="ECO:0000313" key="5">
    <source>
        <dbReference type="Proteomes" id="UP001530293"/>
    </source>
</evidence>
<evidence type="ECO:0000256" key="1">
    <source>
        <dbReference type="ARBA" id="ARBA00005393"/>
    </source>
</evidence>
<evidence type="ECO:0000259" key="3">
    <source>
        <dbReference type="Pfam" id="PF13660"/>
    </source>
</evidence>
<evidence type="ECO:0000313" key="4">
    <source>
        <dbReference type="EMBL" id="KAL3758602.1"/>
    </source>
</evidence>
<feature type="domain" description="MOFRL-associated" evidence="3">
    <location>
        <begin position="12"/>
        <end position="264"/>
    </location>
</feature>
<proteinExistence type="inferred from homology"/>